<reference evidence="11 12" key="1">
    <citation type="submission" date="2019-03" db="EMBL/GenBank/DDBJ databases">
        <title>Genomics of glacier-inhabiting Cryobacterium strains.</title>
        <authorList>
            <person name="Liu Q."/>
            <person name="Xin Y.-H."/>
        </authorList>
    </citation>
    <scope>NUCLEOTIDE SEQUENCE [LARGE SCALE GENOMIC DNA]</scope>
    <source>
        <strain evidence="11 12">Sr36</strain>
    </source>
</reference>
<evidence type="ECO:0000256" key="8">
    <source>
        <dbReference type="ARBA" id="ARBA00039381"/>
    </source>
</evidence>
<keyword evidence="12" id="KW-1185">Reference proteome</keyword>
<evidence type="ECO:0000256" key="9">
    <source>
        <dbReference type="SAM" id="MobiDB-lite"/>
    </source>
</evidence>
<evidence type="ECO:0000256" key="4">
    <source>
        <dbReference type="ARBA" id="ARBA00022519"/>
    </source>
</evidence>
<organism evidence="11 12">
    <name type="scientific">Cryobacterium ruanii</name>
    <dbReference type="NCBI Taxonomy" id="1259197"/>
    <lineage>
        <taxon>Bacteria</taxon>
        <taxon>Bacillati</taxon>
        <taxon>Actinomycetota</taxon>
        <taxon>Actinomycetes</taxon>
        <taxon>Micrococcales</taxon>
        <taxon>Microbacteriaceae</taxon>
        <taxon>Cryobacterium</taxon>
    </lineage>
</organism>
<sequence>MTSPVDMRMDVRWKRLLSGGSGAIWIATIALFLLSPIVAPGSLDAAPVVGMLPFAAVLGIAAVGQTLVIQQRGLDLSVPGMMAFGAVLVSSLPQNYGWPAWAAIIAAIVLPGAVGLVNGILVTRFGVMPLVVTLGMNAVLLGTVFGLSNGTPAGAPALLADFASDKFAGVPNALLVAIIVVALAGFITQRSTIGRRLTAVGVSERAAAAVGIRVGSYQMLAYAFAGVAYGIAAVLYTGYVSTPPLFFGESYLLPTVTAVVLGGTALTGGRAALISTGIAALFLTQLGQLLRALGWPEPLQLVAQAGVLLSVVLLRELVPALARARASRAARSPRPRTSASAEVEPAGSTR</sequence>
<evidence type="ECO:0000256" key="1">
    <source>
        <dbReference type="ARBA" id="ARBA00004651"/>
    </source>
</evidence>
<keyword evidence="3" id="KW-1003">Cell membrane</keyword>
<feature type="transmembrane region" description="Helical" evidence="10">
    <location>
        <begin position="127"/>
        <end position="147"/>
    </location>
</feature>
<accession>A0A4V3IT90</accession>
<name>A0A4V3IT90_9MICO</name>
<dbReference type="CDD" id="cd06579">
    <property type="entry name" value="TM_PBP1_transp_AraH_like"/>
    <property type="match status" value="1"/>
</dbReference>
<comment type="caution">
    <text evidence="11">The sequence shown here is derived from an EMBL/GenBank/DDBJ whole genome shotgun (WGS) entry which is preliminary data.</text>
</comment>
<proteinExistence type="predicted"/>
<keyword evidence="2" id="KW-0813">Transport</keyword>
<evidence type="ECO:0000313" key="11">
    <source>
        <dbReference type="EMBL" id="TFD65140.1"/>
    </source>
</evidence>
<feature type="transmembrane region" description="Helical" evidence="10">
    <location>
        <begin position="219"/>
        <end position="239"/>
    </location>
</feature>
<evidence type="ECO:0000256" key="2">
    <source>
        <dbReference type="ARBA" id="ARBA00022448"/>
    </source>
</evidence>
<keyword evidence="5 10" id="KW-0812">Transmembrane</keyword>
<dbReference type="OrthoDB" id="9808136at2"/>
<keyword evidence="7 10" id="KW-0472">Membrane</keyword>
<evidence type="ECO:0000313" key="12">
    <source>
        <dbReference type="Proteomes" id="UP000298154"/>
    </source>
</evidence>
<dbReference type="PANTHER" id="PTHR32196:SF71">
    <property type="entry name" value="AUTOINDUCER 2 IMPORT SYSTEM PERMEASE PROTEIN LSRD"/>
    <property type="match status" value="1"/>
</dbReference>
<feature type="region of interest" description="Disordered" evidence="9">
    <location>
        <begin position="329"/>
        <end position="350"/>
    </location>
</feature>
<keyword evidence="4" id="KW-0997">Cell inner membrane</keyword>
<evidence type="ECO:0000256" key="7">
    <source>
        <dbReference type="ARBA" id="ARBA00023136"/>
    </source>
</evidence>
<feature type="transmembrane region" description="Helical" evidence="10">
    <location>
        <begin position="167"/>
        <end position="187"/>
    </location>
</feature>
<feature type="transmembrane region" description="Helical" evidence="10">
    <location>
        <begin position="76"/>
        <end position="92"/>
    </location>
</feature>
<feature type="transmembrane region" description="Helical" evidence="10">
    <location>
        <begin position="16"/>
        <end position="39"/>
    </location>
</feature>
<comment type="subcellular location">
    <subcellularLocation>
        <location evidence="1">Cell membrane</location>
        <topology evidence="1">Multi-pass membrane protein</topology>
    </subcellularLocation>
</comment>
<dbReference type="InterPro" id="IPR001851">
    <property type="entry name" value="ABC_transp_permease"/>
</dbReference>
<feature type="transmembrane region" description="Helical" evidence="10">
    <location>
        <begin position="45"/>
        <end position="64"/>
    </location>
</feature>
<dbReference type="Proteomes" id="UP000298154">
    <property type="component" value="Unassembled WGS sequence"/>
</dbReference>
<feature type="transmembrane region" description="Helical" evidence="10">
    <location>
        <begin position="245"/>
        <end position="266"/>
    </location>
</feature>
<protein>
    <recommendedName>
        <fullName evidence="8">Autoinducer 2 import system permease protein LsrD</fullName>
    </recommendedName>
</protein>
<dbReference type="EMBL" id="SOHK01000015">
    <property type="protein sequence ID" value="TFD65140.1"/>
    <property type="molecule type" value="Genomic_DNA"/>
</dbReference>
<gene>
    <name evidence="11" type="ORF">E3T47_09755</name>
</gene>
<evidence type="ECO:0000256" key="5">
    <source>
        <dbReference type="ARBA" id="ARBA00022692"/>
    </source>
</evidence>
<keyword evidence="6 10" id="KW-1133">Transmembrane helix</keyword>
<dbReference type="GO" id="GO:0022857">
    <property type="term" value="F:transmembrane transporter activity"/>
    <property type="evidence" value="ECO:0007669"/>
    <property type="project" value="InterPro"/>
</dbReference>
<feature type="transmembrane region" description="Helical" evidence="10">
    <location>
        <begin position="98"/>
        <end position="120"/>
    </location>
</feature>
<dbReference type="Pfam" id="PF02653">
    <property type="entry name" value="BPD_transp_2"/>
    <property type="match status" value="1"/>
</dbReference>
<dbReference type="RefSeq" id="WP_134555895.1">
    <property type="nucleotide sequence ID" value="NZ_SOHK01000015.1"/>
</dbReference>
<evidence type="ECO:0000256" key="3">
    <source>
        <dbReference type="ARBA" id="ARBA00022475"/>
    </source>
</evidence>
<dbReference type="PANTHER" id="PTHR32196">
    <property type="entry name" value="ABC TRANSPORTER PERMEASE PROTEIN YPHD-RELATED-RELATED"/>
    <property type="match status" value="1"/>
</dbReference>
<evidence type="ECO:0000256" key="6">
    <source>
        <dbReference type="ARBA" id="ARBA00022989"/>
    </source>
</evidence>
<dbReference type="AlphaFoldDB" id="A0A4V3IT90"/>
<evidence type="ECO:0000256" key="10">
    <source>
        <dbReference type="SAM" id="Phobius"/>
    </source>
</evidence>
<dbReference type="GO" id="GO:0005886">
    <property type="term" value="C:plasma membrane"/>
    <property type="evidence" value="ECO:0007669"/>
    <property type="project" value="UniProtKB-SubCell"/>
</dbReference>